<proteinExistence type="predicted"/>
<organism evidence="2 3">
    <name type="scientific">Deinococcus detaillensis</name>
    <dbReference type="NCBI Taxonomy" id="2592048"/>
    <lineage>
        <taxon>Bacteria</taxon>
        <taxon>Thermotogati</taxon>
        <taxon>Deinococcota</taxon>
        <taxon>Deinococci</taxon>
        <taxon>Deinococcales</taxon>
        <taxon>Deinococcaceae</taxon>
        <taxon>Deinococcus</taxon>
    </lineage>
</organism>
<comment type="caution">
    <text evidence="2">The sequence shown here is derived from an EMBL/GenBank/DDBJ whole genome shotgun (WGS) entry which is preliminary data.</text>
</comment>
<name>A0A553V578_9DEIO</name>
<accession>A0A553V578</accession>
<dbReference type="AlphaFoldDB" id="A0A553V578"/>
<dbReference type="EMBL" id="VKDB01000002">
    <property type="protein sequence ID" value="TSA87633.1"/>
    <property type="molecule type" value="Genomic_DNA"/>
</dbReference>
<sequence length="777" mass="84953">MGHAYVSVAGKPLMLSTKATALLAYLALQRAPQHREQLAELLWDTPDSLLNLRVELSRLRRADLNLFPNRQPLLELKATVDLDNWLKEAATVPEARLSEWLAVVGGLPLSGLEDLGSTSFREWLESQRWAITRDIEGAVSQVYQRFMRAQHHSAAQLIRSRAEGLGLELPSAAAPSLAAYLGLPAAPGSDFGKTADWHFERVAVQDQLSEVLWRARHAPQLVICDAHNSASVRELIGRAASRHHWYLLQLQASAQTSFERASLLLQLLPVLPVELQADALQLLSAAGPHSAEEDVIRVWTLVVRSQRPIIVMIHVLHQLTPWLLNSLRFALELSCPLTLVLSTALPGGQHGLGDDLSGLDLSRLHHLTLSSLSVQDVMDVLKERRSELGEAERRAYAARIVQQSDGWDVLAHALIEDGDDLFGSRMALPHRVSDVIMGELSHLPSELREMLARLGILHEPITPELSALLLGEGQKAEAYLSQAVHHRLLLNAGAEDTVSMPHLGYQASDLSSALHFASEPMRVALVGSLSSAERRSLRTRLAEYHARDHPRLAMHYAKRAGLNVLIGELSARLPKPLAVSAPEVLLALELPCCPAPPLGCSSWREQRTGNAYRVMVEFGHLHVFRNGVYGHSPLLRLLWPEVPAGTWRLLGRLDIYTAAQIHERPSPSYALGLRAGAAARVVFGSRALPPTQDGVEQQFGGALPLGRWFSLEGQGAGGPLELSVQALDVALTIAQFEWGGVALLPVIPTGFVKLGNKAKGSDWSHAVSPPISRSGLS</sequence>
<dbReference type="OrthoDB" id="54168at2"/>
<dbReference type="RefSeq" id="WP_143719590.1">
    <property type="nucleotide sequence ID" value="NZ_VKDB01000002.1"/>
</dbReference>
<evidence type="ECO:0008006" key="4">
    <source>
        <dbReference type="Google" id="ProtNLM"/>
    </source>
</evidence>
<evidence type="ECO:0000313" key="3">
    <source>
        <dbReference type="Proteomes" id="UP000316092"/>
    </source>
</evidence>
<keyword evidence="3" id="KW-1185">Reference proteome</keyword>
<protein>
    <recommendedName>
        <fullName evidence="4">Bacterial transcriptional activator domain-containing protein</fullName>
    </recommendedName>
</protein>
<evidence type="ECO:0000256" key="1">
    <source>
        <dbReference type="SAM" id="MobiDB-lite"/>
    </source>
</evidence>
<gene>
    <name evidence="2" type="ORF">FNU79_03940</name>
</gene>
<feature type="region of interest" description="Disordered" evidence="1">
    <location>
        <begin position="758"/>
        <end position="777"/>
    </location>
</feature>
<reference evidence="2 3" key="1">
    <citation type="submission" date="2019-07" db="EMBL/GenBank/DDBJ databases">
        <title>Deinococcus detaillus sp. nov., isolated from humus soil in Antarctica.</title>
        <authorList>
            <person name="Zhang K."/>
        </authorList>
    </citation>
    <scope>NUCLEOTIDE SEQUENCE [LARGE SCALE GENOMIC DNA]</scope>
    <source>
        <strain evidence="2 3">H1</strain>
    </source>
</reference>
<dbReference type="Proteomes" id="UP000316092">
    <property type="component" value="Unassembled WGS sequence"/>
</dbReference>
<evidence type="ECO:0000313" key="2">
    <source>
        <dbReference type="EMBL" id="TSA87633.1"/>
    </source>
</evidence>